<dbReference type="GeneID" id="56890699"/>
<dbReference type="GO" id="GO:0007155">
    <property type="term" value="P:cell adhesion"/>
    <property type="evidence" value="ECO:0007669"/>
    <property type="project" value="InterPro"/>
</dbReference>
<proteinExistence type="predicted"/>
<feature type="signal peptide" evidence="1">
    <location>
        <begin position="1"/>
        <end position="29"/>
    </location>
</feature>
<dbReference type="PATRIC" id="fig|1453496.5.peg.1154"/>
<gene>
    <name evidence="2" type="ORF">AT03_05775</name>
</gene>
<dbReference type="eggNOG" id="COG3539">
    <property type="taxonomic scope" value="Bacteria"/>
</dbReference>
<dbReference type="Proteomes" id="UP000029986">
    <property type="component" value="Chromosome"/>
</dbReference>
<feature type="chain" id="PRO_5001932137" evidence="1">
    <location>
        <begin position="30"/>
        <end position="333"/>
    </location>
</feature>
<accession>A0A097QZP8</accession>
<keyword evidence="3" id="KW-1185">Reference proteome</keyword>
<evidence type="ECO:0000313" key="3">
    <source>
        <dbReference type="Proteomes" id="UP000029986"/>
    </source>
</evidence>
<dbReference type="InterPro" id="IPR036937">
    <property type="entry name" value="Adhesion_dom_fimbrial_sf"/>
</dbReference>
<evidence type="ECO:0000313" key="2">
    <source>
        <dbReference type="EMBL" id="AIU71942.1"/>
    </source>
</evidence>
<dbReference type="EMBL" id="CP009706">
    <property type="protein sequence ID" value="AIU71942.1"/>
    <property type="molecule type" value="Genomic_DNA"/>
</dbReference>
<dbReference type="RefSeq" id="WP_025800504.1">
    <property type="nucleotide sequence ID" value="NZ_CP009706.1"/>
</dbReference>
<protein>
    <submittedName>
        <fullName evidence="2">Uncharacterized protein</fullName>
    </submittedName>
</protein>
<reference evidence="2 3" key="1">
    <citation type="journal article" date="2014" name="Gut Pathog.">
        <title>Gene clusters of Hafnia alvei strain FB1 important in survival and pathogenesis: a draft genome perspective.</title>
        <authorList>
            <person name="Tan J.Y."/>
            <person name="Yin W.F."/>
            <person name="Chan K.G."/>
        </authorList>
    </citation>
    <scope>NUCLEOTIDE SEQUENCE [LARGE SCALE GENOMIC DNA]</scope>
    <source>
        <strain evidence="2 3">FB1</strain>
    </source>
</reference>
<dbReference type="Gene3D" id="2.60.40.1090">
    <property type="entry name" value="Fimbrial-type adhesion domain"/>
    <property type="match status" value="1"/>
</dbReference>
<evidence type="ECO:0000256" key="1">
    <source>
        <dbReference type="SAM" id="SignalP"/>
    </source>
</evidence>
<dbReference type="GO" id="GO:0009289">
    <property type="term" value="C:pilus"/>
    <property type="evidence" value="ECO:0007669"/>
    <property type="project" value="InterPro"/>
</dbReference>
<keyword evidence="1" id="KW-0732">Signal</keyword>
<dbReference type="HOGENOM" id="CLU_064082_1_1_6"/>
<dbReference type="SUPFAM" id="SSF49401">
    <property type="entry name" value="Bacterial adhesins"/>
    <property type="match status" value="1"/>
</dbReference>
<dbReference type="KEGG" id="hav:AT03_05775"/>
<name>A0A097QZP8_HAFAL</name>
<dbReference type="InterPro" id="IPR008966">
    <property type="entry name" value="Adhesion_dom_sf"/>
</dbReference>
<dbReference type="OrthoDB" id="8926940at2"/>
<organism evidence="2 3">
    <name type="scientific">Hafnia alvei FB1</name>
    <dbReference type="NCBI Taxonomy" id="1453496"/>
    <lineage>
        <taxon>Bacteria</taxon>
        <taxon>Pseudomonadati</taxon>
        <taxon>Pseudomonadota</taxon>
        <taxon>Gammaproteobacteria</taxon>
        <taxon>Enterobacterales</taxon>
        <taxon>Hafniaceae</taxon>
        <taxon>Hafnia</taxon>
    </lineage>
</organism>
<sequence>MKHALFSKLDAKRLLPLAGLLFASFHASAFDCVENGTGVVDKPAIDIGELAIPANVPDKTKVWESNPITVTAYCDNNTKSNFQDFVTFYFNPKSKSLGQGLKLGVTYEGKDLEQNGQGLQVPGGGPVYKKGSGTPTFKVVTVTFRLYIRVDGKPPASGHYQGADEFVVFQLDGSSGINFRPDAKNLKYSLSGLTGTRFLSCGAQIKLYPENQNLDFGDIDRTTLSSGGILSKEFSVKAVKEGGCLEDFSLTSEFSTTETLLDSTHINLNNGVKLSFTDQDSKAVEFNKYTNFGSMKGITELSKNYKASISVIPGQTIKAGPFVATTIVKVNYY</sequence>
<dbReference type="AlphaFoldDB" id="A0A097QZP8"/>